<keyword evidence="11" id="KW-0067">ATP-binding</keyword>
<dbReference type="InterPro" id="IPR011009">
    <property type="entry name" value="Kinase-like_dom_sf"/>
</dbReference>
<dbReference type="InterPro" id="IPR001245">
    <property type="entry name" value="Ser-Thr/Tyr_kinase_cat_dom"/>
</dbReference>
<comment type="subcellular location">
    <subcellularLocation>
        <location evidence="1">Membrane</location>
        <topology evidence="1">Single-pass type I membrane protein</topology>
    </subcellularLocation>
</comment>
<evidence type="ECO:0000256" key="4">
    <source>
        <dbReference type="ARBA" id="ARBA00022553"/>
    </source>
</evidence>
<keyword evidence="3" id="KW-0723">Serine/threonine-protein kinase</keyword>
<keyword evidence="4" id="KW-0597">Phosphoprotein</keyword>
<dbReference type="PROSITE" id="PS50011">
    <property type="entry name" value="PROTEIN_KINASE_DOM"/>
    <property type="match status" value="1"/>
</dbReference>
<dbReference type="PANTHER" id="PTHR48006">
    <property type="entry name" value="LEUCINE-RICH REPEAT-CONTAINING PROTEIN DDB_G0281931-RELATED"/>
    <property type="match status" value="1"/>
</dbReference>
<dbReference type="Pfam" id="PF00560">
    <property type="entry name" value="LRR_1"/>
    <property type="match status" value="6"/>
</dbReference>
<dbReference type="Proteomes" id="UP000327157">
    <property type="component" value="Chromosome 5"/>
</dbReference>
<keyword evidence="9" id="KW-0677">Repeat</keyword>
<comment type="catalytic activity">
    <reaction evidence="16">
        <text>L-threonyl-[protein] + ATP = O-phospho-L-threonyl-[protein] + ADP + H(+)</text>
        <dbReference type="Rhea" id="RHEA:46608"/>
        <dbReference type="Rhea" id="RHEA-COMP:11060"/>
        <dbReference type="Rhea" id="RHEA-COMP:11605"/>
        <dbReference type="ChEBI" id="CHEBI:15378"/>
        <dbReference type="ChEBI" id="CHEBI:30013"/>
        <dbReference type="ChEBI" id="CHEBI:30616"/>
        <dbReference type="ChEBI" id="CHEBI:61977"/>
        <dbReference type="ChEBI" id="CHEBI:456216"/>
        <dbReference type="EC" id="2.7.11.1"/>
    </reaction>
</comment>
<dbReference type="SUPFAM" id="SSF52058">
    <property type="entry name" value="L domain-like"/>
    <property type="match status" value="1"/>
</dbReference>
<keyword evidence="19" id="KW-0418">Kinase</keyword>
<dbReference type="PANTHER" id="PTHR48006:SF34">
    <property type="entry name" value="OS08G0203700 PROTEIN"/>
    <property type="match status" value="1"/>
</dbReference>
<dbReference type="FunFam" id="3.80.10.10:FF:000298">
    <property type="entry name" value="Putative LRR receptor-like serine/threonine-protein kinase"/>
    <property type="match status" value="1"/>
</dbReference>
<dbReference type="InterPro" id="IPR051824">
    <property type="entry name" value="LRR_Rcpt-Like_S/T_Kinase"/>
</dbReference>
<dbReference type="GO" id="GO:0004674">
    <property type="term" value="F:protein serine/threonine kinase activity"/>
    <property type="evidence" value="ECO:0007669"/>
    <property type="project" value="UniProtKB-KW"/>
</dbReference>
<evidence type="ECO:0000256" key="7">
    <source>
        <dbReference type="ARBA" id="ARBA00022692"/>
    </source>
</evidence>
<evidence type="ECO:0000256" key="8">
    <source>
        <dbReference type="ARBA" id="ARBA00022729"/>
    </source>
</evidence>
<accession>A0A5N5ID64</accession>
<dbReference type="EMBL" id="SMOL01000004">
    <property type="protein sequence ID" value="KAB2637063.1"/>
    <property type="molecule type" value="Genomic_DNA"/>
</dbReference>
<dbReference type="Gene3D" id="1.10.510.10">
    <property type="entry name" value="Transferase(Phosphotransferase) domain 1"/>
    <property type="match status" value="1"/>
</dbReference>
<feature type="domain" description="Protein kinase" evidence="18">
    <location>
        <begin position="442"/>
        <end position="767"/>
    </location>
</feature>
<dbReference type="InterPro" id="IPR032675">
    <property type="entry name" value="LRR_dom_sf"/>
</dbReference>
<evidence type="ECO:0000313" key="20">
    <source>
        <dbReference type="Proteomes" id="UP000327157"/>
    </source>
</evidence>
<dbReference type="EC" id="2.7.11.1" evidence="2"/>
<evidence type="ECO:0000256" key="11">
    <source>
        <dbReference type="ARBA" id="ARBA00022840"/>
    </source>
</evidence>
<dbReference type="InterPro" id="IPR000719">
    <property type="entry name" value="Prot_kinase_dom"/>
</dbReference>
<dbReference type="GO" id="GO:0005886">
    <property type="term" value="C:plasma membrane"/>
    <property type="evidence" value="ECO:0007669"/>
    <property type="project" value="TreeGrafter"/>
</dbReference>
<evidence type="ECO:0000256" key="14">
    <source>
        <dbReference type="ARBA" id="ARBA00023170"/>
    </source>
</evidence>
<dbReference type="GO" id="GO:0005524">
    <property type="term" value="F:ATP binding"/>
    <property type="evidence" value="ECO:0007669"/>
    <property type="project" value="UniProtKB-KW"/>
</dbReference>
<keyword evidence="20" id="KW-1185">Reference proteome</keyword>
<evidence type="ECO:0000256" key="17">
    <source>
        <dbReference type="ARBA" id="ARBA00048679"/>
    </source>
</evidence>
<evidence type="ECO:0000256" key="9">
    <source>
        <dbReference type="ARBA" id="ARBA00022737"/>
    </source>
</evidence>
<dbReference type="FunFam" id="3.80.10.10:FF:000766">
    <property type="entry name" value="Os05g0263100 protein"/>
    <property type="match status" value="1"/>
</dbReference>
<keyword evidence="10" id="KW-0547">Nucleotide-binding</keyword>
<comment type="catalytic activity">
    <reaction evidence="17">
        <text>L-seryl-[protein] + ATP = O-phospho-L-seryl-[protein] + ADP + H(+)</text>
        <dbReference type="Rhea" id="RHEA:17989"/>
        <dbReference type="Rhea" id="RHEA-COMP:9863"/>
        <dbReference type="Rhea" id="RHEA-COMP:11604"/>
        <dbReference type="ChEBI" id="CHEBI:15378"/>
        <dbReference type="ChEBI" id="CHEBI:29999"/>
        <dbReference type="ChEBI" id="CHEBI:30616"/>
        <dbReference type="ChEBI" id="CHEBI:83421"/>
        <dbReference type="ChEBI" id="CHEBI:456216"/>
        <dbReference type="EC" id="2.7.11.1"/>
    </reaction>
</comment>
<keyword evidence="14 19" id="KW-0675">Receptor</keyword>
<evidence type="ECO:0000256" key="15">
    <source>
        <dbReference type="ARBA" id="ARBA00023180"/>
    </source>
</evidence>
<evidence type="ECO:0000256" key="1">
    <source>
        <dbReference type="ARBA" id="ARBA00004479"/>
    </source>
</evidence>
<keyword evidence="6" id="KW-0808">Transferase</keyword>
<keyword evidence="7" id="KW-0812">Transmembrane</keyword>
<dbReference type="Gene3D" id="3.80.10.10">
    <property type="entry name" value="Ribonuclease Inhibitor"/>
    <property type="match status" value="2"/>
</dbReference>
<evidence type="ECO:0000256" key="2">
    <source>
        <dbReference type="ARBA" id="ARBA00012513"/>
    </source>
</evidence>
<reference evidence="19 20" key="1">
    <citation type="submission" date="2019-09" db="EMBL/GenBank/DDBJ databases">
        <authorList>
            <person name="Ou C."/>
        </authorList>
    </citation>
    <scope>NUCLEOTIDE SEQUENCE [LARGE SCALE GENOMIC DNA]</scope>
    <source>
        <strain evidence="19">S2</strain>
        <tissue evidence="19">Leaf</tissue>
    </source>
</reference>
<evidence type="ECO:0000256" key="12">
    <source>
        <dbReference type="ARBA" id="ARBA00022989"/>
    </source>
</evidence>
<keyword evidence="5" id="KW-0433">Leucine-rich repeat</keyword>
<evidence type="ECO:0000256" key="10">
    <source>
        <dbReference type="ARBA" id="ARBA00022741"/>
    </source>
</evidence>
<evidence type="ECO:0000256" key="3">
    <source>
        <dbReference type="ARBA" id="ARBA00022527"/>
    </source>
</evidence>
<proteinExistence type="predicted"/>
<dbReference type="Pfam" id="PF11721">
    <property type="entry name" value="Malectin"/>
    <property type="match status" value="1"/>
</dbReference>
<keyword evidence="12" id="KW-1133">Transmembrane helix</keyword>
<dbReference type="InterPro" id="IPR021720">
    <property type="entry name" value="Malectin_dom"/>
</dbReference>
<dbReference type="OrthoDB" id="663146at2759"/>
<evidence type="ECO:0000256" key="6">
    <source>
        <dbReference type="ARBA" id="ARBA00022679"/>
    </source>
</evidence>
<keyword evidence="15" id="KW-0325">Glycoprotein</keyword>
<gene>
    <name evidence="19" type="ORF">D8674_027597</name>
</gene>
<comment type="caution">
    <text evidence="19">The sequence shown here is derived from an EMBL/GenBank/DDBJ whole genome shotgun (WGS) entry which is preliminary data.</text>
</comment>
<dbReference type="InterPro" id="IPR001611">
    <property type="entry name" value="Leu-rich_rpt"/>
</dbReference>
<dbReference type="AlphaFoldDB" id="A0A5N5ID64"/>
<reference evidence="20" key="2">
    <citation type="submission" date="2019-10" db="EMBL/GenBank/DDBJ databases">
        <title>A de novo genome assembly of a pear dwarfing rootstock.</title>
        <authorList>
            <person name="Wang F."/>
            <person name="Wang J."/>
            <person name="Li S."/>
            <person name="Zhang Y."/>
            <person name="Fang M."/>
            <person name="Ma L."/>
            <person name="Zhao Y."/>
            <person name="Jiang S."/>
        </authorList>
    </citation>
    <scope>NUCLEOTIDE SEQUENCE [LARGE SCALE GENOMIC DNA]</scope>
</reference>
<organism evidence="19 20">
    <name type="scientific">Pyrus ussuriensis x Pyrus communis</name>
    <dbReference type="NCBI Taxonomy" id="2448454"/>
    <lineage>
        <taxon>Eukaryota</taxon>
        <taxon>Viridiplantae</taxon>
        <taxon>Streptophyta</taxon>
        <taxon>Embryophyta</taxon>
        <taxon>Tracheophyta</taxon>
        <taxon>Spermatophyta</taxon>
        <taxon>Magnoliopsida</taxon>
        <taxon>eudicotyledons</taxon>
        <taxon>Gunneridae</taxon>
        <taxon>Pentapetalae</taxon>
        <taxon>rosids</taxon>
        <taxon>fabids</taxon>
        <taxon>Rosales</taxon>
        <taxon>Rosaceae</taxon>
        <taxon>Amygdaloideae</taxon>
        <taxon>Maleae</taxon>
        <taxon>Pyrus</taxon>
    </lineage>
</organism>
<keyword evidence="13" id="KW-0472">Membrane</keyword>
<evidence type="ECO:0000256" key="16">
    <source>
        <dbReference type="ARBA" id="ARBA00047899"/>
    </source>
</evidence>
<evidence type="ECO:0000259" key="18">
    <source>
        <dbReference type="PROSITE" id="PS50011"/>
    </source>
</evidence>
<evidence type="ECO:0000313" key="19">
    <source>
        <dbReference type="EMBL" id="KAB2637063.1"/>
    </source>
</evidence>
<reference evidence="19 20" key="3">
    <citation type="submission" date="2019-11" db="EMBL/GenBank/DDBJ databases">
        <title>A de novo genome assembly of a pear dwarfing rootstock.</title>
        <authorList>
            <person name="Wang F."/>
            <person name="Wang J."/>
            <person name="Li S."/>
            <person name="Zhang Y."/>
            <person name="Fang M."/>
            <person name="Ma L."/>
            <person name="Zhao Y."/>
            <person name="Jiang S."/>
        </authorList>
    </citation>
    <scope>NUCLEOTIDE SEQUENCE [LARGE SCALE GENOMIC DNA]</scope>
    <source>
        <strain evidence="19">S2</strain>
        <tissue evidence="19">Leaf</tissue>
    </source>
</reference>
<dbReference type="SUPFAM" id="SSF56112">
    <property type="entry name" value="Protein kinase-like (PK-like)"/>
    <property type="match status" value="1"/>
</dbReference>
<evidence type="ECO:0000256" key="13">
    <source>
        <dbReference type="ARBA" id="ARBA00023136"/>
    </source>
</evidence>
<dbReference type="Pfam" id="PF07714">
    <property type="entry name" value="PK_Tyr_Ser-Thr"/>
    <property type="match status" value="1"/>
</dbReference>
<sequence length="837" mass="92285">MLDSASRNTSVGRLSSRRRGEQVLHMYNMKIKLMMRILLLCFLSCFWFRLSFAQNATTDPSEVRALNSIFEQWDTQVVSGQWNISGEPCSGSAIDGTNIFSLSSPAIVCNCSYGNNATCHITQLRVDALNKRGVFPEEFVALRYLTSLSINQNYFTGPLPAFIGNMSALTELYIAANSFSGPIPKELGNLTELNILDIRSNNFSGTLPPELGNLVKLEQLYIDSCGLSGEIPSTFAKLTNMQMFSASDNPFSGKIPDFIGTWTQLTYLRFQGNSFEGPIPTSFSQLISLNSLLISDIYNGSSSLDFIKNLKSLTQLTLRNALITGTILSDIGEYQRLRTLDLSFNNLRGRLPSSLFNLISLESLFLGNNSLSGSLPSQKSDGLQTIDLSYNFLSGPLPQWVSTENLVVNNFTFDSSNITLGLNCLQRNFPCNRNTPRSSFSINCGGPQMTGSDGILYDADDSDLGQATFRVTNTEWAVSNAGSFLDKDTPPPPSLSETFAQVTGTDVTPALYQTSRMSTGSLRYYGLGLMNGPYTVTLHFAETVYESRISHTWQSLGRRVFDIYIQGTRRTKDFDISKEAGGVNQAVVRKFNVNVSENYLEIHLFWAGKGTCCIPNYGDYGPLIAAIHATSELSPKISDFGLAKLYDDEKTHMSTRVAGTIGYLAPEYALFGHLTEKADVFGFGVVVLEILSGRPNSYNNLDPEKIYLLEWVWTLHENDQTLGLVDPRLTEFDETEATRLIRVALLCTQGSPMARPSMSRVVAMLFGDIDIGTVILKPSYLTDYDFKDVTTSLTSRFLVEDDTPSTSSKGRNVRLNYQSGGNNASGVSVNVTQITAS</sequence>
<name>A0A5N5ID64_9ROSA</name>
<protein>
    <recommendedName>
        <fullName evidence="2">non-specific serine/threonine protein kinase</fullName>
        <ecNumber evidence="2">2.7.11.1</ecNumber>
    </recommendedName>
</protein>
<dbReference type="Gene3D" id="2.60.120.430">
    <property type="entry name" value="Galactose-binding lectin"/>
    <property type="match status" value="1"/>
</dbReference>
<keyword evidence="8" id="KW-0732">Signal</keyword>
<evidence type="ECO:0000256" key="5">
    <source>
        <dbReference type="ARBA" id="ARBA00022614"/>
    </source>
</evidence>